<keyword evidence="3" id="KW-1185">Reference proteome</keyword>
<reference evidence="2 3" key="1">
    <citation type="submission" date="2024-01" db="EMBL/GenBank/DDBJ databases">
        <title>A telomere-to-telomere, gap-free genome of sweet tea (Lithocarpus litseifolius).</title>
        <authorList>
            <person name="Zhou J."/>
        </authorList>
    </citation>
    <scope>NUCLEOTIDE SEQUENCE [LARGE SCALE GENOMIC DNA]</scope>
    <source>
        <strain evidence="2">Zhou-2022a</strain>
        <tissue evidence="2">Leaf</tissue>
    </source>
</reference>
<evidence type="ECO:0000313" key="3">
    <source>
        <dbReference type="Proteomes" id="UP001459277"/>
    </source>
</evidence>
<feature type="domain" description="DUF8040" evidence="1">
    <location>
        <begin position="161"/>
        <end position="257"/>
    </location>
</feature>
<gene>
    <name evidence="2" type="ORF">SO802_012865</name>
</gene>
<dbReference type="EMBL" id="JAZDWU010000004">
    <property type="protein sequence ID" value="KAL0005304.1"/>
    <property type="molecule type" value="Genomic_DNA"/>
</dbReference>
<dbReference type="Proteomes" id="UP001459277">
    <property type="component" value="Unassembled WGS sequence"/>
</dbReference>
<dbReference type="Pfam" id="PF26138">
    <property type="entry name" value="DUF8040"/>
    <property type="match status" value="1"/>
</dbReference>
<dbReference type="AlphaFoldDB" id="A0AAW2D6N8"/>
<proteinExistence type="predicted"/>
<evidence type="ECO:0000259" key="1">
    <source>
        <dbReference type="Pfam" id="PF26138"/>
    </source>
</evidence>
<accession>A0AAW2D6N8</accession>
<organism evidence="2 3">
    <name type="scientific">Lithocarpus litseifolius</name>
    <dbReference type="NCBI Taxonomy" id="425828"/>
    <lineage>
        <taxon>Eukaryota</taxon>
        <taxon>Viridiplantae</taxon>
        <taxon>Streptophyta</taxon>
        <taxon>Embryophyta</taxon>
        <taxon>Tracheophyta</taxon>
        <taxon>Spermatophyta</taxon>
        <taxon>Magnoliopsida</taxon>
        <taxon>eudicotyledons</taxon>
        <taxon>Gunneridae</taxon>
        <taxon>Pentapetalae</taxon>
        <taxon>rosids</taxon>
        <taxon>fabids</taxon>
        <taxon>Fagales</taxon>
        <taxon>Fagaceae</taxon>
        <taxon>Lithocarpus</taxon>
    </lineage>
</organism>
<evidence type="ECO:0000313" key="2">
    <source>
        <dbReference type="EMBL" id="KAL0005304.1"/>
    </source>
</evidence>
<comment type="caution">
    <text evidence="2">The sequence shown here is derived from an EMBL/GenBank/DDBJ whole genome shotgun (WGS) entry which is preliminary data.</text>
</comment>
<name>A0AAW2D6N8_9ROSI</name>
<protein>
    <recommendedName>
        <fullName evidence="1">DUF8040 domain-containing protein</fullName>
    </recommendedName>
</protein>
<dbReference type="InterPro" id="IPR058353">
    <property type="entry name" value="DUF8040"/>
</dbReference>
<sequence>MYGNGMGPHCETVIGSNAAWASAIAANHRRKKFRKKRLQQYKLFGQLFNANTVTGLLQISSTQPTLNNSKERELDAAFLSSRVHVNVDADNVDDVKELPTPGEGLSRRQPEKWAAEPVRSIMANSDSDHEDSDVELKIATAYVQICIEYVQKYYMKHPMCTSILSGKSYVKEVVEGNSQVCYDMFCMDVHIFKHLCNELKRLHLLEEDTGIVLVKESVSTLLYIVEHNIDFWLTSNHFQHSLKTIQRQFWGVLRAIHSLGCLIIRPDIDAAELAHSLHGNNKYYPWFKFTYVHAGWEGSVNDSRVM</sequence>